<organism evidence="8 9">
    <name type="scientific">Vigna angularis var. angularis</name>
    <dbReference type="NCBI Taxonomy" id="157739"/>
    <lineage>
        <taxon>Eukaryota</taxon>
        <taxon>Viridiplantae</taxon>
        <taxon>Streptophyta</taxon>
        <taxon>Embryophyta</taxon>
        <taxon>Tracheophyta</taxon>
        <taxon>Spermatophyta</taxon>
        <taxon>Magnoliopsida</taxon>
        <taxon>eudicotyledons</taxon>
        <taxon>Gunneridae</taxon>
        <taxon>Pentapetalae</taxon>
        <taxon>rosids</taxon>
        <taxon>fabids</taxon>
        <taxon>Fabales</taxon>
        <taxon>Fabaceae</taxon>
        <taxon>Papilionoideae</taxon>
        <taxon>50 kb inversion clade</taxon>
        <taxon>NPAAA clade</taxon>
        <taxon>indigoferoid/millettioid clade</taxon>
        <taxon>Phaseoleae</taxon>
        <taxon>Vigna</taxon>
    </lineage>
</organism>
<dbReference type="AlphaFoldDB" id="A0A0S3T1Y9"/>
<dbReference type="PANTHER" id="PTHR13586">
    <property type="entry name" value="SCD6 PROTEIN-RELATED"/>
    <property type="match status" value="1"/>
</dbReference>
<dbReference type="InterPro" id="IPR047575">
    <property type="entry name" value="Sm"/>
</dbReference>
<comment type="similarity">
    <text evidence="2">Belongs to the LSM14 family.</text>
</comment>
<dbReference type="EMBL" id="AP015043">
    <property type="protein sequence ID" value="BAT98892.1"/>
    <property type="molecule type" value="Genomic_DNA"/>
</dbReference>
<name>A0A0S3T1Y9_PHAAN</name>
<protein>
    <recommendedName>
        <fullName evidence="7">Sm domain-containing protein</fullName>
    </recommendedName>
</protein>
<evidence type="ECO:0000313" key="9">
    <source>
        <dbReference type="Proteomes" id="UP000291084"/>
    </source>
</evidence>
<dbReference type="SMART" id="SM01271">
    <property type="entry name" value="LSM14"/>
    <property type="match status" value="1"/>
</dbReference>
<keyword evidence="3" id="KW-0963">Cytoplasm</keyword>
<evidence type="ECO:0000259" key="7">
    <source>
        <dbReference type="PROSITE" id="PS52002"/>
    </source>
</evidence>
<dbReference type="PANTHER" id="PTHR13586:SF0">
    <property type="entry name" value="TRAILER HITCH, ISOFORM H"/>
    <property type="match status" value="1"/>
</dbReference>
<feature type="domain" description="Sm" evidence="7">
    <location>
        <begin position="8"/>
        <end position="91"/>
    </location>
</feature>
<gene>
    <name evidence="8" type="primary">Vigan.10G025300</name>
    <name evidence="8" type="ORF">VIGAN_10025300</name>
</gene>
<dbReference type="InterPro" id="IPR025609">
    <property type="entry name" value="Lsm14-like_N"/>
</dbReference>
<dbReference type="Pfam" id="PF12701">
    <property type="entry name" value="LSM14"/>
    <property type="match status" value="1"/>
</dbReference>
<comment type="function">
    <text evidence="6">As a component of the decapping complex, involved in the degradation of mRNAs. Promotes P-body formation. Translational repressor.</text>
</comment>
<reference evidence="8 9" key="1">
    <citation type="journal article" date="2015" name="Sci. Rep.">
        <title>The power of single molecule real-time sequencing technology in the de novo assembly of a eukaryotic genome.</title>
        <authorList>
            <person name="Sakai H."/>
            <person name="Naito K."/>
            <person name="Ogiso-Tanaka E."/>
            <person name="Takahashi Y."/>
            <person name="Iseki K."/>
            <person name="Muto C."/>
            <person name="Satou K."/>
            <person name="Teruya K."/>
            <person name="Shiroma A."/>
            <person name="Shimoji M."/>
            <person name="Hirano T."/>
            <person name="Itoh T."/>
            <person name="Kaga A."/>
            <person name="Tomooka N."/>
        </authorList>
    </citation>
    <scope>NUCLEOTIDE SEQUENCE [LARGE SCALE GENOMIC DNA]</scope>
    <source>
        <strain evidence="9">cv. Shumari</strain>
    </source>
</reference>
<evidence type="ECO:0000256" key="2">
    <source>
        <dbReference type="ARBA" id="ARBA00010415"/>
    </source>
</evidence>
<keyword evidence="5" id="KW-0507">mRNA processing</keyword>
<evidence type="ECO:0000313" key="8">
    <source>
        <dbReference type="EMBL" id="BAT98892.1"/>
    </source>
</evidence>
<dbReference type="Proteomes" id="UP000291084">
    <property type="component" value="Chromosome 10"/>
</dbReference>
<comment type="subcellular location">
    <subcellularLocation>
        <location evidence="1">Cytoplasm</location>
        <location evidence="1">P-body</location>
    </subcellularLocation>
</comment>
<dbReference type="GO" id="GO:0034063">
    <property type="term" value="P:stress granule assembly"/>
    <property type="evidence" value="ECO:0007669"/>
    <property type="project" value="TreeGrafter"/>
</dbReference>
<evidence type="ECO:0000256" key="5">
    <source>
        <dbReference type="ARBA" id="ARBA00022664"/>
    </source>
</evidence>
<evidence type="ECO:0000256" key="6">
    <source>
        <dbReference type="ARBA" id="ARBA00059323"/>
    </source>
</evidence>
<dbReference type="GO" id="GO:0000932">
    <property type="term" value="C:P-body"/>
    <property type="evidence" value="ECO:0007669"/>
    <property type="project" value="UniProtKB-SubCell"/>
</dbReference>
<accession>A0A0S3T1Y9</accession>
<dbReference type="Gene3D" id="2.30.30.100">
    <property type="match status" value="1"/>
</dbReference>
<dbReference type="CDD" id="cd01736">
    <property type="entry name" value="LSm14_N"/>
    <property type="match status" value="1"/>
</dbReference>
<dbReference type="InterPro" id="IPR010920">
    <property type="entry name" value="LSM_dom_sf"/>
</dbReference>
<evidence type="ECO:0000256" key="4">
    <source>
        <dbReference type="ARBA" id="ARBA00022491"/>
    </source>
</evidence>
<dbReference type="GO" id="GO:0033962">
    <property type="term" value="P:P-body assembly"/>
    <property type="evidence" value="ECO:0007669"/>
    <property type="project" value="TreeGrafter"/>
</dbReference>
<keyword evidence="4" id="KW-0678">Repressor</keyword>
<proteinExistence type="inferred from homology"/>
<sequence length="273" mass="29894">MASESASRSSSAADTYIGSLISLTSKSEIRYEGILYNINTEESSIGLRNVRSFGTEGRKKDGPQIPPGDKVYEYILFRGTDIKDLQVKSSPPVQPPPQINNDPAIIQSHYPHPVTTPTSLPSAVSGPLTDLNSHTPQLGLPGSNFQGPLPLYQPGGNIGSWGASPPAPNANGGRLAMPMYWQGYYGTPNGLPQLQQQSLLRPPPGLSMPSSLQQPMQYPSFSHSLPTHLLLCLLHLLHCLLHLLHCLLHHLLCLRLCLLHLLQRLLLKFCQHQ</sequence>
<dbReference type="FunFam" id="2.30.30.100:FF:000033">
    <property type="entry name" value="Trailer hitch, isoform C"/>
    <property type="match status" value="1"/>
</dbReference>
<keyword evidence="9" id="KW-1185">Reference proteome</keyword>
<evidence type="ECO:0000256" key="3">
    <source>
        <dbReference type="ARBA" id="ARBA00022490"/>
    </source>
</evidence>
<dbReference type="GO" id="GO:0003729">
    <property type="term" value="F:mRNA binding"/>
    <property type="evidence" value="ECO:0007669"/>
    <property type="project" value="TreeGrafter"/>
</dbReference>
<evidence type="ECO:0000256" key="1">
    <source>
        <dbReference type="ARBA" id="ARBA00004201"/>
    </source>
</evidence>
<dbReference type="PROSITE" id="PS52002">
    <property type="entry name" value="SM"/>
    <property type="match status" value="1"/>
</dbReference>
<dbReference type="GO" id="GO:0006397">
    <property type="term" value="P:mRNA processing"/>
    <property type="evidence" value="ECO:0007669"/>
    <property type="project" value="UniProtKB-KW"/>
</dbReference>
<dbReference type="SUPFAM" id="SSF50182">
    <property type="entry name" value="Sm-like ribonucleoproteins"/>
    <property type="match status" value="1"/>
</dbReference>